<feature type="binding site" evidence="3">
    <location>
        <position position="75"/>
    </location>
    <ligand>
        <name>Cu cation</name>
        <dbReference type="ChEBI" id="CHEBI:23378"/>
    </ligand>
</feature>
<feature type="domain" description="Thioredoxin" evidence="6">
    <location>
        <begin position="33"/>
        <end position="196"/>
    </location>
</feature>
<dbReference type="EMBL" id="JBDKWZ010000009">
    <property type="protein sequence ID" value="MEN7549457.1"/>
    <property type="molecule type" value="Genomic_DNA"/>
</dbReference>
<evidence type="ECO:0000313" key="8">
    <source>
        <dbReference type="Proteomes" id="UP001403385"/>
    </source>
</evidence>
<dbReference type="PROSITE" id="PS51352">
    <property type="entry name" value="THIOREDOXIN_2"/>
    <property type="match status" value="1"/>
</dbReference>
<dbReference type="InterPro" id="IPR036249">
    <property type="entry name" value="Thioredoxin-like_sf"/>
</dbReference>
<accession>A0AAW9S7H3</accession>
<keyword evidence="5" id="KW-0732">Signal</keyword>
<dbReference type="RefSeq" id="WP_346822236.1">
    <property type="nucleotide sequence ID" value="NZ_JBDKWZ010000009.1"/>
</dbReference>
<dbReference type="Gene3D" id="3.40.30.10">
    <property type="entry name" value="Glutaredoxin"/>
    <property type="match status" value="1"/>
</dbReference>
<evidence type="ECO:0000256" key="2">
    <source>
        <dbReference type="ARBA" id="ARBA00023008"/>
    </source>
</evidence>
<feature type="chain" id="PRO_5043589352" evidence="5">
    <location>
        <begin position="27"/>
        <end position="201"/>
    </location>
</feature>
<dbReference type="SUPFAM" id="SSF52833">
    <property type="entry name" value="Thioredoxin-like"/>
    <property type="match status" value="1"/>
</dbReference>
<keyword evidence="3" id="KW-0479">Metal-binding</keyword>
<protein>
    <submittedName>
        <fullName evidence="7">SCO family protein</fullName>
    </submittedName>
</protein>
<evidence type="ECO:0000256" key="1">
    <source>
        <dbReference type="ARBA" id="ARBA00010996"/>
    </source>
</evidence>
<dbReference type="AlphaFoldDB" id="A0AAW9S7H3"/>
<evidence type="ECO:0000259" key="6">
    <source>
        <dbReference type="PROSITE" id="PS51352"/>
    </source>
</evidence>
<feature type="binding site" evidence="3">
    <location>
        <position position="159"/>
    </location>
    <ligand>
        <name>Cu cation</name>
        <dbReference type="ChEBI" id="CHEBI:23378"/>
    </ligand>
</feature>
<evidence type="ECO:0000256" key="3">
    <source>
        <dbReference type="PIRSR" id="PIRSR603782-1"/>
    </source>
</evidence>
<dbReference type="PANTHER" id="PTHR12151">
    <property type="entry name" value="ELECTRON TRANSPORT PROTIN SCO1/SENC FAMILY MEMBER"/>
    <property type="match status" value="1"/>
</dbReference>
<gene>
    <name evidence="7" type="ORF">AAG747_16155</name>
</gene>
<sequence>MNKLISQYIGFGLLILLGLSASCQTAKEKQTLPVIGKVTRSFQFVDQDSQVVNNETVKGKYYVTDFFFTSCPTICPKMKAQMLTVYEEFKDQDQLLLLSHSIDTRNDSVPVLKEYSERLGVDRQRWRFVTGDKKEIFEMAKHYMVTAMEDANSPGGYAHSGAFILVDPEGQVRGVYDGTQEIETQDLIQDIKQLLHGQEAQ</sequence>
<reference evidence="7 8" key="1">
    <citation type="submission" date="2024-04" db="EMBL/GenBank/DDBJ databases">
        <title>Novel genus in family Flammeovirgaceae.</title>
        <authorList>
            <person name="Nguyen T.H."/>
            <person name="Vuong T.Q."/>
            <person name="Le H."/>
            <person name="Kim S.-G."/>
        </authorList>
    </citation>
    <scope>NUCLEOTIDE SEQUENCE [LARGE SCALE GENOMIC DNA]</scope>
    <source>
        <strain evidence="7 8">JCM 23209</strain>
    </source>
</reference>
<keyword evidence="4" id="KW-1015">Disulfide bond</keyword>
<evidence type="ECO:0000256" key="5">
    <source>
        <dbReference type="SAM" id="SignalP"/>
    </source>
</evidence>
<comment type="caution">
    <text evidence="7">The sequence shown here is derived from an EMBL/GenBank/DDBJ whole genome shotgun (WGS) entry which is preliminary data.</text>
</comment>
<organism evidence="7 8">
    <name type="scientific">Rapidithrix thailandica</name>
    <dbReference type="NCBI Taxonomy" id="413964"/>
    <lineage>
        <taxon>Bacteria</taxon>
        <taxon>Pseudomonadati</taxon>
        <taxon>Bacteroidota</taxon>
        <taxon>Cytophagia</taxon>
        <taxon>Cytophagales</taxon>
        <taxon>Flammeovirgaceae</taxon>
        <taxon>Rapidithrix</taxon>
    </lineage>
</organism>
<dbReference type="Pfam" id="PF02630">
    <property type="entry name" value="SCO1-SenC"/>
    <property type="match status" value="1"/>
</dbReference>
<name>A0AAW9S7H3_9BACT</name>
<evidence type="ECO:0000313" key="7">
    <source>
        <dbReference type="EMBL" id="MEN7549457.1"/>
    </source>
</evidence>
<dbReference type="InterPro" id="IPR013766">
    <property type="entry name" value="Thioredoxin_domain"/>
</dbReference>
<feature type="disulfide bond" description="Redox-active" evidence="4">
    <location>
        <begin position="71"/>
        <end position="75"/>
    </location>
</feature>
<keyword evidence="2 3" id="KW-0186">Copper</keyword>
<dbReference type="InterPro" id="IPR003782">
    <property type="entry name" value="SCO1/SenC"/>
</dbReference>
<dbReference type="GO" id="GO:0046872">
    <property type="term" value="F:metal ion binding"/>
    <property type="evidence" value="ECO:0007669"/>
    <property type="project" value="UniProtKB-KW"/>
</dbReference>
<evidence type="ECO:0000256" key="4">
    <source>
        <dbReference type="PIRSR" id="PIRSR603782-2"/>
    </source>
</evidence>
<feature type="signal peptide" evidence="5">
    <location>
        <begin position="1"/>
        <end position="26"/>
    </location>
</feature>
<dbReference type="PANTHER" id="PTHR12151:SF25">
    <property type="entry name" value="LINALOOL DEHYDRATASE_ISOMERASE DOMAIN-CONTAINING PROTEIN"/>
    <property type="match status" value="1"/>
</dbReference>
<dbReference type="CDD" id="cd02968">
    <property type="entry name" value="SCO"/>
    <property type="match status" value="1"/>
</dbReference>
<proteinExistence type="inferred from homology"/>
<keyword evidence="8" id="KW-1185">Reference proteome</keyword>
<dbReference type="PROSITE" id="PS51257">
    <property type="entry name" value="PROKAR_LIPOPROTEIN"/>
    <property type="match status" value="1"/>
</dbReference>
<comment type="similarity">
    <text evidence="1">Belongs to the SCO1/2 family.</text>
</comment>
<dbReference type="Proteomes" id="UP001403385">
    <property type="component" value="Unassembled WGS sequence"/>
</dbReference>
<feature type="binding site" evidence="3">
    <location>
        <position position="71"/>
    </location>
    <ligand>
        <name>Cu cation</name>
        <dbReference type="ChEBI" id="CHEBI:23378"/>
    </ligand>
</feature>